<dbReference type="GO" id="GO:0006643">
    <property type="term" value="P:membrane lipid metabolic process"/>
    <property type="evidence" value="ECO:0007669"/>
    <property type="project" value="TreeGrafter"/>
</dbReference>
<evidence type="ECO:0000256" key="7">
    <source>
        <dbReference type="SAM" id="Phobius"/>
    </source>
</evidence>
<name>A0A4Q0YWX4_9GAMM</name>
<feature type="transmembrane region" description="Helical" evidence="7">
    <location>
        <begin position="83"/>
        <end position="100"/>
    </location>
</feature>
<evidence type="ECO:0000313" key="9">
    <source>
        <dbReference type="EMBL" id="RXJ74794.1"/>
    </source>
</evidence>
<comment type="subcellular location">
    <subcellularLocation>
        <location evidence="1">Endomembrane system</location>
        <topology evidence="1">Multi-pass membrane protein</topology>
    </subcellularLocation>
</comment>
<dbReference type="PANTHER" id="PTHR21624:SF1">
    <property type="entry name" value="ALKYLGLYCEROL MONOOXYGENASE"/>
    <property type="match status" value="1"/>
</dbReference>
<dbReference type="EMBL" id="PEIB01000001">
    <property type="protein sequence ID" value="RXJ74794.1"/>
    <property type="molecule type" value="Genomic_DNA"/>
</dbReference>
<dbReference type="RefSeq" id="WP_129120683.1">
    <property type="nucleotide sequence ID" value="NZ_PEIB01000001.1"/>
</dbReference>
<feature type="transmembrane region" description="Helical" evidence="7">
    <location>
        <begin position="6"/>
        <end position="28"/>
    </location>
</feature>
<dbReference type="GO" id="GO:0016020">
    <property type="term" value="C:membrane"/>
    <property type="evidence" value="ECO:0007669"/>
    <property type="project" value="GOC"/>
</dbReference>
<dbReference type="OrthoDB" id="9770329at2"/>
<dbReference type="InterPro" id="IPR006694">
    <property type="entry name" value="Fatty_acid_hydroxylase"/>
</dbReference>
<evidence type="ECO:0000256" key="4">
    <source>
        <dbReference type="ARBA" id="ARBA00023002"/>
    </source>
</evidence>
<dbReference type="GO" id="GO:0050479">
    <property type="term" value="F:glyceryl-ether monooxygenase activity"/>
    <property type="evidence" value="ECO:0007669"/>
    <property type="project" value="TreeGrafter"/>
</dbReference>
<evidence type="ECO:0000313" key="10">
    <source>
        <dbReference type="Proteomes" id="UP000290287"/>
    </source>
</evidence>
<keyword evidence="3 7" id="KW-1133">Transmembrane helix</keyword>
<keyword evidence="4" id="KW-0560">Oxidoreductase</keyword>
<evidence type="ECO:0000256" key="2">
    <source>
        <dbReference type="ARBA" id="ARBA00022692"/>
    </source>
</evidence>
<sequence length="308" mass="35083">MTEQDVIIAFGATSAILALVGAIEFLFFDFKKRMHDLSEYKMIVIGLIVAGVIAILARPLVTGAWAEVGSGFALWHLGGITDWYMWPIALLVYEFCYWVHHWMGHKVRFFWCIHAPHHAPESINILVGINHSFIESLFYMPIALGFFSGLFGVDPMMVMLLNALDMLWGTLLHVSDNMVKKKYGILERFMQTPSYHRAHHGKNLEYMDTNYTSITLFWDTVFGTKVELNDNNPVELGITSQVDTGDYLDAHFGQFKKLWADVKSAPDFKSKVAYCIMPPGWSHTGEHHMVSTQKKQARMAENMVQSPE</sequence>
<dbReference type="Pfam" id="PF04116">
    <property type="entry name" value="FA_hydroxylase"/>
    <property type="match status" value="1"/>
</dbReference>
<feature type="transmembrane region" description="Helical" evidence="7">
    <location>
        <begin position="133"/>
        <end position="151"/>
    </location>
</feature>
<dbReference type="GO" id="GO:0012505">
    <property type="term" value="C:endomembrane system"/>
    <property type="evidence" value="ECO:0007669"/>
    <property type="project" value="UniProtKB-SubCell"/>
</dbReference>
<gene>
    <name evidence="9" type="ORF">CS022_00800</name>
</gene>
<keyword evidence="6 7" id="KW-0472">Membrane</keyword>
<dbReference type="Proteomes" id="UP000290287">
    <property type="component" value="Unassembled WGS sequence"/>
</dbReference>
<comment type="caution">
    <text evidence="9">The sequence shown here is derived from an EMBL/GenBank/DDBJ whole genome shotgun (WGS) entry which is preliminary data.</text>
</comment>
<proteinExistence type="predicted"/>
<evidence type="ECO:0000256" key="3">
    <source>
        <dbReference type="ARBA" id="ARBA00022989"/>
    </source>
</evidence>
<dbReference type="GO" id="GO:0008610">
    <property type="term" value="P:lipid biosynthetic process"/>
    <property type="evidence" value="ECO:0007669"/>
    <property type="project" value="InterPro"/>
</dbReference>
<dbReference type="GO" id="GO:0005506">
    <property type="term" value="F:iron ion binding"/>
    <property type="evidence" value="ECO:0007669"/>
    <property type="project" value="InterPro"/>
</dbReference>
<evidence type="ECO:0000256" key="1">
    <source>
        <dbReference type="ARBA" id="ARBA00004127"/>
    </source>
</evidence>
<evidence type="ECO:0000259" key="8">
    <source>
        <dbReference type="Pfam" id="PF04116"/>
    </source>
</evidence>
<reference evidence="9 10" key="1">
    <citation type="submission" date="2017-10" db="EMBL/GenBank/DDBJ databases">
        <title>Nyctiphanis sp. nov., isolated from the stomach of the euphausiid Nyctiphanes simplex (Hansen, 1911) in the Gulf of California.</title>
        <authorList>
            <person name="Gomez-Gil B."/>
            <person name="Aguilar-Mendez M."/>
            <person name="Lopez-Cortes A."/>
            <person name="Gomez-Gutierrez J."/>
            <person name="Roque A."/>
            <person name="Lang E."/>
            <person name="Gonzalez-Castillo A."/>
        </authorList>
    </citation>
    <scope>NUCLEOTIDE SEQUENCE [LARGE SCALE GENOMIC DNA]</scope>
    <source>
        <strain evidence="9 10">CAIM 600</strain>
    </source>
</reference>
<keyword evidence="2 7" id="KW-0812">Transmembrane</keyword>
<dbReference type="InterPro" id="IPR051689">
    <property type="entry name" value="Sterol_desaturase/TMEM195"/>
</dbReference>
<dbReference type="PANTHER" id="PTHR21624">
    <property type="entry name" value="STEROL DESATURASE-RELATED PROTEIN"/>
    <property type="match status" value="1"/>
</dbReference>
<accession>A0A4Q0YWX4</accession>
<dbReference type="AlphaFoldDB" id="A0A4Q0YWX4"/>
<keyword evidence="10" id="KW-1185">Reference proteome</keyword>
<feature type="transmembrane region" description="Helical" evidence="7">
    <location>
        <begin position="40"/>
        <end position="61"/>
    </location>
</feature>
<feature type="domain" description="Fatty acid hydroxylase" evidence="8">
    <location>
        <begin position="87"/>
        <end position="224"/>
    </location>
</feature>
<evidence type="ECO:0000256" key="6">
    <source>
        <dbReference type="ARBA" id="ARBA00023136"/>
    </source>
</evidence>
<organism evidence="9 10">
    <name type="scientific">Veronia nyctiphanis</name>
    <dbReference type="NCBI Taxonomy" id="1278244"/>
    <lineage>
        <taxon>Bacteria</taxon>
        <taxon>Pseudomonadati</taxon>
        <taxon>Pseudomonadota</taxon>
        <taxon>Gammaproteobacteria</taxon>
        <taxon>Vibrionales</taxon>
        <taxon>Vibrionaceae</taxon>
        <taxon>Veronia</taxon>
    </lineage>
</organism>
<keyword evidence="5" id="KW-0443">Lipid metabolism</keyword>
<protein>
    <recommendedName>
        <fullName evidence="8">Fatty acid hydroxylase domain-containing protein</fullName>
    </recommendedName>
</protein>
<evidence type="ECO:0000256" key="5">
    <source>
        <dbReference type="ARBA" id="ARBA00023098"/>
    </source>
</evidence>